<evidence type="ECO:0000256" key="3">
    <source>
        <dbReference type="ARBA" id="ARBA00022679"/>
    </source>
</evidence>
<dbReference type="AlphaFoldDB" id="A0A1Q3BET4"/>
<feature type="non-terminal residue" evidence="4">
    <location>
        <position position="1"/>
    </location>
</feature>
<dbReference type="Proteomes" id="UP000187406">
    <property type="component" value="Unassembled WGS sequence"/>
</dbReference>
<dbReference type="Gene3D" id="3.40.50.2000">
    <property type="entry name" value="Glycogen Phosphorylase B"/>
    <property type="match status" value="1"/>
</dbReference>
<dbReference type="EMBL" id="BDDD01000485">
    <property type="protein sequence ID" value="GAV66511.1"/>
    <property type="molecule type" value="Genomic_DNA"/>
</dbReference>
<keyword evidence="3" id="KW-0808">Transferase</keyword>
<evidence type="ECO:0000256" key="2">
    <source>
        <dbReference type="ARBA" id="ARBA00022676"/>
    </source>
</evidence>
<dbReference type="GO" id="GO:0008194">
    <property type="term" value="F:UDP-glycosyltransferase activity"/>
    <property type="evidence" value="ECO:0007669"/>
    <property type="project" value="InterPro"/>
</dbReference>
<accession>A0A1Q3BET4</accession>
<reference evidence="5" key="1">
    <citation type="submission" date="2016-04" db="EMBL/GenBank/DDBJ databases">
        <title>Cephalotus genome sequencing.</title>
        <authorList>
            <person name="Fukushima K."/>
            <person name="Hasebe M."/>
            <person name="Fang X."/>
        </authorList>
    </citation>
    <scope>NUCLEOTIDE SEQUENCE [LARGE SCALE GENOMIC DNA]</scope>
    <source>
        <strain evidence="5">cv. St1</strain>
    </source>
</reference>
<sequence length="177" mass="20279">SEVIPSQEDINELAHGLELSGLPFFWVVRKKYGSVQLPDGFEERLKGRGVVWTSWVPQLRILSHESIGCFLTHCGWGSIIEATRFEYVVVMFPYVSLNARVFAEKKVGIEIPRNKQNGSFTKESVAKLLSLVMFDEEGLVYREKTKEMSFVFGDDILHNLYVEKFVEHLLKHTSVPT</sequence>
<evidence type="ECO:0000313" key="5">
    <source>
        <dbReference type="Proteomes" id="UP000187406"/>
    </source>
</evidence>
<dbReference type="PANTHER" id="PTHR48045:SF20">
    <property type="entry name" value="UDP-RHAMNOSE:RHAMNOSYLTRANSFERASE 1"/>
    <property type="match status" value="1"/>
</dbReference>
<protein>
    <submittedName>
        <fullName evidence="4">UDPGT domain-containing protein</fullName>
    </submittedName>
</protein>
<dbReference type="SUPFAM" id="SSF53756">
    <property type="entry name" value="UDP-Glycosyltransferase/glycogen phosphorylase"/>
    <property type="match status" value="1"/>
</dbReference>
<name>A0A1Q3BET4_CEPFO</name>
<keyword evidence="2" id="KW-0328">Glycosyltransferase</keyword>
<evidence type="ECO:0000256" key="1">
    <source>
        <dbReference type="ARBA" id="ARBA00009995"/>
    </source>
</evidence>
<comment type="caution">
    <text evidence="4">The sequence shown here is derived from an EMBL/GenBank/DDBJ whole genome shotgun (WGS) entry which is preliminary data.</text>
</comment>
<dbReference type="InterPro" id="IPR002213">
    <property type="entry name" value="UDP_glucos_trans"/>
</dbReference>
<dbReference type="PANTHER" id="PTHR48045">
    <property type="entry name" value="UDP-GLYCOSYLTRANSFERASE 72B1"/>
    <property type="match status" value="1"/>
</dbReference>
<keyword evidence="5" id="KW-1185">Reference proteome</keyword>
<organism evidence="4 5">
    <name type="scientific">Cephalotus follicularis</name>
    <name type="common">Albany pitcher plant</name>
    <dbReference type="NCBI Taxonomy" id="3775"/>
    <lineage>
        <taxon>Eukaryota</taxon>
        <taxon>Viridiplantae</taxon>
        <taxon>Streptophyta</taxon>
        <taxon>Embryophyta</taxon>
        <taxon>Tracheophyta</taxon>
        <taxon>Spermatophyta</taxon>
        <taxon>Magnoliopsida</taxon>
        <taxon>eudicotyledons</taxon>
        <taxon>Gunneridae</taxon>
        <taxon>Pentapetalae</taxon>
        <taxon>rosids</taxon>
        <taxon>fabids</taxon>
        <taxon>Oxalidales</taxon>
        <taxon>Cephalotaceae</taxon>
        <taxon>Cephalotus</taxon>
    </lineage>
</organism>
<evidence type="ECO:0000313" key="4">
    <source>
        <dbReference type="EMBL" id="GAV66511.1"/>
    </source>
</evidence>
<gene>
    <name evidence="4" type="ORF">CFOL_v3_10021</name>
</gene>
<proteinExistence type="inferred from homology"/>
<dbReference type="OrthoDB" id="5835829at2759"/>
<dbReference type="FunFam" id="3.40.50.2000:FF:000037">
    <property type="entry name" value="Glycosyltransferase"/>
    <property type="match status" value="1"/>
</dbReference>
<dbReference type="Pfam" id="PF00201">
    <property type="entry name" value="UDPGT"/>
    <property type="match status" value="1"/>
</dbReference>
<dbReference type="InParanoid" id="A0A1Q3BET4"/>
<comment type="similarity">
    <text evidence="1">Belongs to the UDP-glycosyltransferase family.</text>
</comment>